<gene>
    <name evidence="1" type="ORF">MPL3356_460008</name>
</gene>
<accession>A0A090EBC6</accession>
<keyword evidence="2" id="KW-1185">Reference proteome</keyword>
<proteinExistence type="predicted"/>
<reference evidence="2" key="1">
    <citation type="submission" date="2014-08" db="EMBL/GenBank/DDBJ databases">
        <authorList>
            <person name="Moulin L."/>
        </authorList>
    </citation>
    <scope>NUCLEOTIDE SEQUENCE [LARGE SCALE GENOMIC DNA]</scope>
</reference>
<protein>
    <submittedName>
        <fullName evidence="1">Uncharacterized protein</fullName>
    </submittedName>
</protein>
<dbReference type="EMBL" id="CCMZ01000041">
    <property type="protein sequence ID" value="CDX24862.1"/>
    <property type="molecule type" value="Genomic_DNA"/>
</dbReference>
<sequence length="129" mass="14831">MLAFRAPKRRVARPLILRFRSWLELRRSDREAVQGQLRPVAVTGASSPVRPPYLPRRRVAVIFEFHVVRRWTTYQMFSPGSISPSLGSVTPASEGQLGVKLSASEVKYLYIERFLFCMRSTRLLGYFKG</sequence>
<name>A0A090EBC6_MESPL</name>
<evidence type="ECO:0000313" key="1">
    <source>
        <dbReference type="EMBL" id="CDX24862.1"/>
    </source>
</evidence>
<organism evidence="1 2">
    <name type="scientific">Mesorhizobium plurifarium</name>
    <dbReference type="NCBI Taxonomy" id="69974"/>
    <lineage>
        <taxon>Bacteria</taxon>
        <taxon>Pseudomonadati</taxon>
        <taxon>Pseudomonadota</taxon>
        <taxon>Alphaproteobacteria</taxon>
        <taxon>Hyphomicrobiales</taxon>
        <taxon>Phyllobacteriaceae</taxon>
        <taxon>Mesorhizobium</taxon>
    </lineage>
</organism>
<dbReference type="AlphaFoldDB" id="A0A090EBC6"/>
<evidence type="ECO:0000313" key="2">
    <source>
        <dbReference type="Proteomes" id="UP000045285"/>
    </source>
</evidence>
<dbReference type="Proteomes" id="UP000045285">
    <property type="component" value="Unassembled WGS sequence"/>
</dbReference>